<dbReference type="EMBL" id="JBHLUD010000013">
    <property type="protein sequence ID" value="MFC0546340.1"/>
    <property type="molecule type" value="Genomic_DNA"/>
</dbReference>
<comment type="caution">
    <text evidence="10">The sequence shown here is derived from an EMBL/GenBank/DDBJ whole genome shotgun (WGS) entry which is preliminary data.</text>
</comment>
<feature type="transmembrane region" description="Helical" evidence="9">
    <location>
        <begin position="251"/>
        <end position="276"/>
    </location>
</feature>
<feature type="compositionally biased region" description="Basic and acidic residues" evidence="8">
    <location>
        <begin position="365"/>
        <end position="378"/>
    </location>
</feature>
<evidence type="ECO:0000313" key="10">
    <source>
        <dbReference type="EMBL" id="MFC0546340.1"/>
    </source>
</evidence>
<evidence type="ECO:0000256" key="9">
    <source>
        <dbReference type="SAM" id="Phobius"/>
    </source>
</evidence>
<dbReference type="PANTHER" id="PTHR21716">
    <property type="entry name" value="TRANSMEMBRANE PROTEIN"/>
    <property type="match status" value="1"/>
</dbReference>
<dbReference type="InterPro" id="IPR002549">
    <property type="entry name" value="AI-2E-like"/>
</dbReference>
<evidence type="ECO:0000256" key="5">
    <source>
        <dbReference type="ARBA" id="ARBA00022692"/>
    </source>
</evidence>
<feature type="transmembrane region" description="Helical" evidence="9">
    <location>
        <begin position="319"/>
        <end position="346"/>
    </location>
</feature>
<organism evidence="10 11">
    <name type="scientific">Kutzneria chonburiensis</name>
    <dbReference type="NCBI Taxonomy" id="1483604"/>
    <lineage>
        <taxon>Bacteria</taxon>
        <taxon>Bacillati</taxon>
        <taxon>Actinomycetota</taxon>
        <taxon>Actinomycetes</taxon>
        <taxon>Pseudonocardiales</taxon>
        <taxon>Pseudonocardiaceae</taxon>
        <taxon>Kutzneria</taxon>
    </lineage>
</organism>
<evidence type="ECO:0000256" key="2">
    <source>
        <dbReference type="ARBA" id="ARBA00009773"/>
    </source>
</evidence>
<proteinExistence type="inferred from homology"/>
<keyword evidence="7 9" id="KW-0472">Membrane</keyword>
<protein>
    <submittedName>
        <fullName evidence="10">AI-2E family transporter</fullName>
    </submittedName>
</protein>
<keyword evidence="5 9" id="KW-0812">Transmembrane</keyword>
<evidence type="ECO:0000256" key="4">
    <source>
        <dbReference type="ARBA" id="ARBA00022475"/>
    </source>
</evidence>
<evidence type="ECO:0000256" key="6">
    <source>
        <dbReference type="ARBA" id="ARBA00022989"/>
    </source>
</evidence>
<dbReference type="RefSeq" id="WP_273936594.1">
    <property type="nucleotide sequence ID" value="NZ_CP097263.1"/>
</dbReference>
<evidence type="ECO:0000256" key="8">
    <source>
        <dbReference type="SAM" id="MobiDB-lite"/>
    </source>
</evidence>
<sequence length="378" mass="39245">MTSPRPGRPEDVSQSVPKVLRVSAALSWRLLAVAGAVWLISWIVGYLAVVIIPVAIALLLTALLAPAVGQLARWKVPRGLATAIVVVGGIAVVGGVLYGVISAFVGGLPDLQKQVASSVDQIKHWLEGPPLRIPDSQLLDLPNQLIKLIQDNQLSITTSALSTAATLGEVLTGVLLVLFTTIFFLHDGGGIWSFLTKIIPADVRPRVDLAGRRGFASLVRYVRATAAVAVVDAVGIGVGIGVIGVPLAVPLAALVFLGAFIPIIGAVIAGSVAVLVALVAKGFFWALIVLVIVIAVMQLESHILQPLLLGRAVQLHPLAVVLVIAAGFTFGGIAGALMSVPILAVLNSGIRSLLHDQGIDPSEVDPTRPPKVEPGHGK</sequence>
<accession>A0ABV6N189</accession>
<keyword evidence="3" id="KW-0813">Transport</keyword>
<keyword evidence="11" id="KW-1185">Reference proteome</keyword>
<comment type="similarity">
    <text evidence="2">Belongs to the autoinducer-2 exporter (AI-2E) (TC 2.A.86) family.</text>
</comment>
<dbReference type="PANTHER" id="PTHR21716:SF53">
    <property type="entry name" value="PERMEASE PERM-RELATED"/>
    <property type="match status" value="1"/>
</dbReference>
<evidence type="ECO:0000256" key="3">
    <source>
        <dbReference type="ARBA" id="ARBA00022448"/>
    </source>
</evidence>
<evidence type="ECO:0000256" key="7">
    <source>
        <dbReference type="ARBA" id="ARBA00023136"/>
    </source>
</evidence>
<keyword evidence="4" id="KW-1003">Cell membrane</keyword>
<feature type="transmembrane region" description="Helical" evidence="9">
    <location>
        <begin position="283"/>
        <end position="299"/>
    </location>
</feature>
<feature type="region of interest" description="Disordered" evidence="8">
    <location>
        <begin position="358"/>
        <end position="378"/>
    </location>
</feature>
<evidence type="ECO:0000313" key="11">
    <source>
        <dbReference type="Proteomes" id="UP001589810"/>
    </source>
</evidence>
<gene>
    <name evidence="10" type="ORF">ACFFH7_32825</name>
</gene>
<keyword evidence="6 9" id="KW-1133">Transmembrane helix</keyword>
<feature type="transmembrane region" description="Helical" evidence="9">
    <location>
        <begin position="164"/>
        <end position="185"/>
    </location>
</feature>
<feature type="transmembrane region" description="Helical" evidence="9">
    <location>
        <begin position="80"/>
        <end position="101"/>
    </location>
</feature>
<evidence type="ECO:0000256" key="1">
    <source>
        <dbReference type="ARBA" id="ARBA00004651"/>
    </source>
</evidence>
<name>A0ABV6N189_9PSEU</name>
<dbReference type="Proteomes" id="UP001589810">
    <property type="component" value="Unassembled WGS sequence"/>
</dbReference>
<reference evidence="10 11" key="1">
    <citation type="submission" date="2024-09" db="EMBL/GenBank/DDBJ databases">
        <authorList>
            <person name="Sun Q."/>
            <person name="Mori K."/>
        </authorList>
    </citation>
    <scope>NUCLEOTIDE SEQUENCE [LARGE SCALE GENOMIC DNA]</scope>
    <source>
        <strain evidence="10 11">TBRC 1432</strain>
    </source>
</reference>
<comment type="subcellular location">
    <subcellularLocation>
        <location evidence="1">Cell membrane</location>
        <topology evidence="1">Multi-pass membrane protein</topology>
    </subcellularLocation>
</comment>
<feature type="transmembrane region" description="Helical" evidence="9">
    <location>
        <begin position="221"/>
        <end position="245"/>
    </location>
</feature>
<feature type="transmembrane region" description="Helical" evidence="9">
    <location>
        <begin position="20"/>
        <end position="40"/>
    </location>
</feature>
<feature type="transmembrane region" description="Helical" evidence="9">
    <location>
        <begin position="46"/>
        <end position="68"/>
    </location>
</feature>
<dbReference type="Pfam" id="PF01594">
    <property type="entry name" value="AI-2E_transport"/>
    <property type="match status" value="1"/>
</dbReference>